<dbReference type="EMBL" id="SRHU01000009">
    <property type="protein sequence ID" value="TFZ42681.1"/>
    <property type="molecule type" value="Genomic_DNA"/>
</dbReference>
<keyword evidence="16" id="KW-1185">Reference proteome</keyword>
<dbReference type="InterPro" id="IPR036640">
    <property type="entry name" value="ABC1_TM_sf"/>
</dbReference>
<dbReference type="Pfam" id="PF00664">
    <property type="entry name" value="ABC_membrane"/>
    <property type="match status" value="1"/>
</dbReference>
<reference evidence="14 16" key="2">
    <citation type="journal article" date="2020" name="Int. J. Syst. Evol. Microbiol.">
        <title>Vagococcus xieshaowenii sp. nov., isolated from snow finch (Montifringilla taczanowskii) cloacal content.</title>
        <authorList>
            <person name="Ge Y."/>
            <person name="Yang J."/>
            <person name="Lai X.H."/>
            <person name="Zhang G."/>
            <person name="Jin D."/>
            <person name="Lu S."/>
            <person name="Wang B."/>
            <person name="Huang Y."/>
            <person name="Huang Y."/>
            <person name="Ren Z."/>
            <person name="Zhang X."/>
            <person name="Xu J."/>
        </authorList>
    </citation>
    <scope>NUCLEOTIDE SEQUENCE [LARGE SCALE GENOMIC DNA]</scope>
    <source>
        <strain evidence="16">personal::cf-49</strain>
        <strain evidence="14">Personal::cf-49</strain>
    </source>
</reference>
<dbReference type="PROSITE" id="PS50893">
    <property type="entry name" value="ABC_TRANSPORTER_2"/>
    <property type="match status" value="1"/>
</dbReference>
<keyword evidence="5 11" id="KW-0812">Transmembrane</keyword>
<feature type="transmembrane region" description="Helical" evidence="11">
    <location>
        <begin position="36"/>
        <end position="55"/>
    </location>
</feature>
<dbReference type="SUPFAM" id="SSF52540">
    <property type="entry name" value="P-loop containing nucleoside triphosphate hydrolases"/>
    <property type="match status" value="1"/>
</dbReference>
<feature type="transmembrane region" description="Helical" evidence="11">
    <location>
        <begin position="75"/>
        <end position="95"/>
    </location>
</feature>
<evidence type="ECO:0000259" key="12">
    <source>
        <dbReference type="PROSITE" id="PS50893"/>
    </source>
</evidence>
<dbReference type="SUPFAM" id="SSF90123">
    <property type="entry name" value="ABC transporter transmembrane region"/>
    <property type="match status" value="1"/>
</dbReference>
<feature type="transmembrane region" description="Helical" evidence="11">
    <location>
        <begin position="266"/>
        <end position="288"/>
    </location>
</feature>
<dbReference type="GO" id="GO:0006508">
    <property type="term" value="P:proteolysis"/>
    <property type="evidence" value="ECO:0007669"/>
    <property type="project" value="UniProtKB-KW"/>
</dbReference>
<evidence type="ECO:0000256" key="1">
    <source>
        <dbReference type="ARBA" id="ARBA00004651"/>
    </source>
</evidence>
<dbReference type="OrthoDB" id="9770415at2"/>
<evidence type="ECO:0000256" key="4">
    <source>
        <dbReference type="ARBA" id="ARBA00022670"/>
    </source>
</evidence>
<gene>
    <name evidence="15" type="ORF">E4031_02835</name>
    <name evidence="14" type="ORF">E4Z98_09435</name>
</gene>
<dbReference type="KEGG" id="vac:E4Z98_09435"/>
<feature type="transmembrane region" description="Helical" evidence="11">
    <location>
        <begin position="178"/>
        <end position="197"/>
    </location>
</feature>
<dbReference type="Gene3D" id="1.20.1560.10">
    <property type="entry name" value="ABC transporter type 1, transmembrane domain"/>
    <property type="match status" value="1"/>
</dbReference>
<keyword evidence="7" id="KW-0788">Thiol protease</keyword>
<keyword evidence="6" id="KW-0547">Nucleotide-binding</keyword>
<dbReference type="Proteomes" id="UP000296883">
    <property type="component" value="Chromosome"/>
</dbReference>
<evidence type="ECO:0000256" key="11">
    <source>
        <dbReference type="SAM" id="Phobius"/>
    </source>
</evidence>
<dbReference type="InterPro" id="IPR003593">
    <property type="entry name" value="AAA+_ATPase"/>
</dbReference>
<evidence type="ECO:0000256" key="3">
    <source>
        <dbReference type="ARBA" id="ARBA00022475"/>
    </source>
</evidence>
<proteinExistence type="predicted"/>
<keyword evidence="2" id="KW-0813">Transport</keyword>
<evidence type="ECO:0000313" key="15">
    <source>
        <dbReference type="EMBL" id="TFZ42681.1"/>
    </source>
</evidence>
<comment type="subcellular location">
    <subcellularLocation>
        <location evidence="1">Cell membrane</location>
        <topology evidence="1">Multi-pass membrane protein</topology>
    </subcellularLocation>
</comment>
<dbReference type="Proteomes" id="UP000297725">
    <property type="component" value="Unassembled WGS sequence"/>
</dbReference>
<dbReference type="InterPro" id="IPR017871">
    <property type="entry name" value="ABC_transporter-like_CS"/>
</dbReference>
<dbReference type="Gene3D" id="3.40.50.300">
    <property type="entry name" value="P-loop containing nucleotide triphosphate hydrolases"/>
    <property type="match status" value="1"/>
</dbReference>
<reference evidence="15 17" key="1">
    <citation type="submission" date="2019-03" db="EMBL/GenBank/DDBJ databases">
        <title>Vagococcus sp. was isolated fron gut of Carduelis flavirostris.</title>
        <authorList>
            <person name="Ge Y."/>
        </authorList>
    </citation>
    <scope>NUCLEOTIDE SEQUENCE [LARGE SCALE GENOMIC DNA]</scope>
    <source>
        <strain evidence="15 17">CF-210</strain>
    </source>
</reference>
<organism evidence="14 16">
    <name type="scientific">Vagococcus xieshaowenii</name>
    <dbReference type="NCBI Taxonomy" id="2562451"/>
    <lineage>
        <taxon>Bacteria</taxon>
        <taxon>Bacillati</taxon>
        <taxon>Bacillota</taxon>
        <taxon>Bacilli</taxon>
        <taxon>Lactobacillales</taxon>
        <taxon>Enterococcaceae</taxon>
        <taxon>Vagococcus</taxon>
    </lineage>
</organism>
<dbReference type="PANTHER" id="PTHR43394">
    <property type="entry name" value="ATP-DEPENDENT PERMEASE MDL1, MITOCHONDRIAL"/>
    <property type="match status" value="1"/>
</dbReference>
<dbReference type="FunFam" id="3.40.50.300:FF:000299">
    <property type="entry name" value="ABC transporter ATP-binding protein/permease"/>
    <property type="match status" value="1"/>
</dbReference>
<evidence type="ECO:0000256" key="8">
    <source>
        <dbReference type="ARBA" id="ARBA00022840"/>
    </source>
</evidence>
<keyword evidence="8 14" id="KW-0067">ATP-binding</keyword>
<keyword evidence="4" id="KW-0645">Protease</keyword>
<keyword evidence="9 11" id="KW-1133">Transmembrane helix</keyword>
<dbReference type="AlphaFoldDB" id="A0A4Z0DCY1"/>
<sequence length="620" mass="67980">MGGMRSFTQDTEKIKGAKINKDTVIRVLKYAKPYKWFLALFLVFIIIDALIGAWTPLLFKAIIDKWIPTKDTGNVIFYAGLTAILSIISALLSIAQRWVSTKIGQGVIFDLQNQLFEHIQKQSLAFFSRTKTGALVQRINGDVMGAQSVFTNTLSSIFSNTLSVVFTLAAMLSMSWQLTLIALLLIPAFILPAKIVGPKLSLLMRESYDLKADATQLSNERFNVSGALLAKSYGDPKVDAQLYADQIGKVRDLSIKQALTGSFMRVMIGTVSAIALAVVYGFGGVMAIKETITVGVVVALASYLNRLYGPITSLSNIQVDVLTALVSFERVFEILDLEPSVKELPDAEDLRPFVAQNGSSITFDDVSFRYPKDSEVSLGSLETISDDRGDSDDMILKNITFNIEPGQMVALVGPSGAGKSTLSGLISRMYDPNEGTISIAGKSLREVSLDSIRETVGVVSQDAHMFHDTIASNLRYAKPDATEEEMIFALKEAYIYNLVEDLPQGLETVIGDRGYRLSGGERQRLAIARLLLKSPDIVVLDEATAHLDSESEHFIQEAFETALAGRTSVVIAHRLSTIRKADKIIVLKSGEVVEMGTHDELIAKEDGVYHELHDLQFSDD</sequence>
<protein>
    <submittedName>
        <fullName evidence="14">ABC transporter ATP-binding protein</fullName>
    </submittedName>
</protein>
<dbReference type="InterPro" id="IPR011527">
    <property type="entry name" value="ABC1_TM_dom"/>
</dbReference>
<evidence type="ECO:0000256" key="10">
    <source>
        <dbReference type="ARBA" id="ARBA00023136"/>
    </source>
</evidence>
<evidence type="ECO:0000313" key="17">
    <source>
        <dbReference type="Proteomes" id="UP000297725"/>
    </source>
</evidence>
<feature type="transmembrane region" description="Helical" evidence="11">
    <location>
        <begin position="154"/>
        <end position="172"/>
    </location>
</feature>
<dbReference type="GO" id="GO:0016887">
    <property type="term" value="F:ATP hydrolysis activity"/>
    <property type="evidence" value="ECO:0007669"/>
    <property type="project" value="InterPro"/>
</dbReference>
<evidence type="ECO:0000313" key="14">
    <source>
        <dbReference type="EMBL" id="QCA29630.1"/>
    </source>
</evidence>
<dbReference type="SMART" id="SM00382">
    <property type="entry name" value="AAA"/>
    <property type="match status" value="1"/>
</dbReference>
<dbReference type="InterPro" id="IPR003439">
    <property type="entry name" value="ABC_transporter-like_ATP-bd"/>
</dbReference>
<feature type="domain" description="ABC transmembrane type-1" evidence="13">
    <location>
        <begin position="39"/>
        <end position="323"/>
    </location>
</feature>
<evidence type="ECO:0000313" key="16">
    <source>
        <dbReference type="Proteomes" id="UP000296883"/>
    </source>
</evidence>
<evidence type="ECO:0000256" key="5">
    <source>
        <dbReference type="ARBA" id="ARBA00022692"/>
    </source>
</evidence>
<evidence type="ECO:0000256" key="9">
    <source>
        <dbReference type="ARBA" id="ARBA00022989"/>
    </source>
</evidence>
<accession>A0A4Z0DCY1</accession>
<dbReference type="PROSITE" id="PS50929">
    <property type="entry name" value="ABC_TM1F"/>
    <property type="match status" value="1"/>
</dbReference>
<accession>A0A7Z2B6J0</accession>
<dbReference type="GO" id="GO:0015421">
    <property type="term" value="F:ABC-type oligopeptide transporter activity"/>
    <property type="evidence" value="ECO:0007669"/>
    <property type="project" value="TreeGrafter"/>
</dbReference>
<dbReference type="PANTHER" id="PTHR43394:SF1">
    <property type="entry name" value="ATP-BINDING CASSETTE SUB-FAMILY B MEMBER 10, MITOCHONDRIAL"/>
    <property type="match status" value="1"/>
</dbReference>
<evidence type="ECO:0000256" key="2">
    <source>
        <dbReference type="ARBA" id="ARBA00022448"/>
    </source>
</evidence>
<evidence type="ECO:0000256" key="7">
    <source>
        <dbReference type="ARBA" id="ARBA00022807"/>
    </source>
</evidence>
<dbReference type="Pfam" id="PF00005">
    <property type="entry name" value="ABC_tran"/>
    <property type="match status" value="1"/>
</dbReference>
<dbReference type="InterPro" id="IPR039421">
    <property type="entry name" value="Type_1_exporter"/>
</dbReference>
<feature type="domain" description="ABC transporter" evidence="12">
    <location>
        <begin position="361"/>
        <end position="614"/>
    </location>
</feature>
<dbReference type="GO" id="GO:0005524">
    <property type="term" value="F:ATP binding"/>
    <property type="evidence" value="ECO:0007669"/>
    <property type="project" value="UniProtKB-KW"/>
</dbReference>
<evidence type="ECO:0000256" key="6">
    <source>
        <dbReference type="ARBA" id="ARBA00022741"/>
    </source>
</evidence>
<keyword evidence="10 11" id="KW-0472">Membrane</keyword>
<dbReference type="GO" id="GO:0008234">
    <property type="term" value="F:cysteine-type peptidase activity"/>
    <property type="evidence" value="ECO:0007669"/>
    <property type="project" value="UniProtKB-KW"/>
</dbReference>
<dbReference type="CDD" id="cd18550">
    <property type="entry name" value="ABC_6TM_exporter_like"/>
    <property type="match status" value="1"/>
</dbReference>
<dbReference type="InterPro" id="IPR027417">
    <property type="entry name" value="P-loop_NTPase"/>
</dbReference>
<keyword evidence="3" id="KW-1003">Cell membrane</keyword>
<dbReference type="EMBL" id="CP038865">
    <property type="protein sequence ID" value="QCA29630.1"/>
    <property type="molecule type" value="Genomic_DNA"/>
</dbReference>
<evidence type="ECO:0000259" key="13">
    <source>
        <dbReference type="PROSITE" id="PS50929"/>
    </source>
</evidence>
<name>A0A4Z0DCY1_9ENTE</name>
<dbReference type="PROSITE" id="PS00211">
    <property type="entry name" value="ABC_TRANSPORTER_1"/>
    <property type="match status" value="1"/>
</dbReference>
<dbReference type="GO" id="GO:0005886">
    <property type="term" value="C:plasma membrane"/>
    <property type="evidence" value="ECO:0007669"/>
    <property type="project" value="UniProtKB-SubCell"/>
</dbReference>
<keyword evidence="7" id="KW-0378">Hydrolase</keyword>